<protein>
    <recommendedName>
        <fullName evidence="4">UrcA family protein</fullName>
    </recommendedName>
</protein>
<evidence type="ECO:0000313" key="3">
    <source>
        <dbReference type="Proteomes" id="UP000619041"/>
    </source>
</evidence>
<name>A0ABQ1S760_9SPHN</name>
<sequence>MRLMLLPLCSAAAIAAPTVEPDTMLPGYREQAQRWSSLETAVAKKECADRIEQVRSAAGQPRLDHVPASAERPLLIAAVDKRIDDCPVMVMRYDINDLRPLPAPAEGPVRLEPAR</sequence>
<reference evidence="3" key="1">
    <citation type="journal article" date="2019" name="Int. J. Syst. Evol. Microbiol.">
        <title>The Global Catalogue of Microorganisms (GCM) 10K type strain sequencing project: providing services to taxonomists for standard genome sequencing and annotation.</title>
        <authorList>
            <consortium name="The Broad Institute Genomics Platform"/>
            <consortium name="The Broad Institute Genome Sequencing Center for Infectious Disease"/>
            <person name="Wu L."/>
            <person name="Ma J."/>
        </authorList>
    </citation>
    <scope>NUCLEOTIDE SEQUENCE [LARGE SCALE GENOMIC DNA]</scope>
    <source>
        <strain evidence="3">CGMCC 1.15959</strain>
    </source>
</reference>
<gene>
    <name evidence="2" type="ORF">GCM10011515_12430</name>
</gene>
<keyword evidence="3" id="KW-1185">Reference proteome</keyword>
<feature type="chain" id="PRO_5047439758" description="UrcA family protein" evidence="1">
    <location>
        <begin position="16"/>
        <end position="115"/>
    </location>
</feature>
<accession>A0ABQ1S760</accession>
<evidence type="ECO:0000256" key="1">
    <source>
        <dbReference type="SAM" id="SignalP"/>
    </source>
</evidence>
<proteinExistence type="predicted"/>
<evidence type="ECO:0000313" key="2">
    <source>
        <dbReference type="EMBL" id="GGD94147.1"/>
    </source>
</evidence>
<feature type="signal peptide" evidence="1">
    <location>
        <begin position="1"/>
        <end position="15"/>
    </location>
</feature>
<organism evidence="2 3">
    <name type="scientific">Tsuneonella deserti</name>
    <dbReference type="NCBI Taxonomy" id="2035528"/>
    <lineage>
        <taxon>Bacteria</taxon>
        <taxon>Pseudomonadati</taxon>
        <taxon>Pseudomonadota</taxon>
        <taxon>Alphaproteobacteria</taxon>
        <taxon>Sphingomonadales</taxon>
        <taxon>Erythrobacteraceae</taxon>
        <taxon>Tsuneonella</taxon>
    </lineage>
</organism>
<dbReference type="RefSeq" id="WP_188644343.1">
    <property type="nucleotide sequence ID" value="NZ_BMKL01000001.1"/>
</dbReference>
<evidence type="ECO:0008006" key="4">
    <source>
        <dbReference type="Google" id="ProtNLM"/>
    </source>
</evidence>
<dbReference type="EMBL" id="BMKL01000001">
    <property type="protein sequence ID" value="GGD94147.1"/>
    <property type="molecule type" value="Genomic_DNA"/>
</dbReference>
<keyword evidence="1" id="KW-0732">Signal</keyword>
<comment type="caution">
    <text evidence="2">The sequence shown here is derived from an EMBL/GenBank/DDBJ whole genome shotgun (WGS) entry which is preliminary data.</text>
</comment>
<dbReference type="Proteomes" id="UP000619041">
    <property type="component" value="Unassembled WGS sequence"/>
</dbReference>